<dbReference type="SMART" id="SM00336">
    <property type="entry name" value="BBOX"/>
    <property type="match status" value="2"/>
</dbReference>
<dbReference type="AlphaFoldDB" id="A0A8B8EDI1"/>
<dbReference type="Gene3D" id="3.30.160.60">
    <property type="entry name" value="Classic Zinc Finger"/>
    <property type="match status" value="1"/>
</dbReference>
<dbReference type="GO" id="GO:0061630">
    <property type="term" value="F:ubiquitin protein ligase activity"/>
    <property type="evidence" value="ECO:0007669"/>
    <property type="project" value="TreeGrafter"/>
</dbReference>
<dbReference type="Proteomes" id="UP000694844">
    <property type="component" value="Chromosome 5"/>
</dbReference>
<proteinExistence type="predicted"/>
<keyword evidence="3" id="KW-1185">Reference proteome</keyword>
<reference evidence="4" key="1">
    <citation type="submission" date="2025-08" db="UniProtKB">
        <authorList>
            <consortium name="RefSeq"/>
        </authorList>
    </citation>
    <scope>IDENTIFICATION</scope>
    <source>
        <tissue evidence="4">Whole sample</tissue>
    </source>
</reference>
<dbReference type="SUPFAM" id="SSF57845">
    <property type="entry name" value="B-box zinc-binding domain"/>
    <property type="match status" value="1"/>
</dbReference>
<dbReference type="RefSeq" id="XP_022337719.1">
    <property type="nucleotide sequence ID" value="XM_022482011.1"/>
</dbReference>
<dbReference type="InterPro" id="IPR047153">
    <property type="entry name" value="TRIM45/56/19-like"/>
</dbReference>
<dbReference type="Pfam" id="PF00643">
    <property type="entry name" value="zf-B_box"/>
    <property type="match status" value="1"/>
</dbReference>
<protein>
    <submittedName>
        <fullName evidence="4">LOW QUALITY PROTEIN: uncharacterized protein LOC111133539</fullName>
    </submittedName>
</protein>
<feature type="domain" description="B box-type" evidence="2">
    <location>
        <begin position="12"/>
        <end position="59"/>
    </location>
</feature>
<dbReference type="PROSITE" id="PS50119">
    <property type="entry name" value="ZF_BBOX"/>
    <property type="match status" value="2"/>
</dbReference>
<organism evidence="3 4">
    <name type="scientific">Crassostrea virginica</name>
    <name type="common">Eastern oyster</name>
    <dbReference type="NCBI Taxonomy" id="6565"/>
    <lineage>
        <taxon>Eukaryota</taxon>
        <taxon>Metazoa</taxon>
        <taxon>Spiralia</taxon>
        <taxon>Lophotrochozoa</taxon>
        <taxon>Mollusca</taxon>
        <taxon>Bivalvia</taxon>
        <taxon>Autobranchia</taxon>
        <taxon>Pteriomorphia</taxon>
        <taxon>Ostreida</taxon>
        <taxon>Ostreoidea</taxon>
        <taxon>Ostreidae</taxon>
        <taxon>Crassostrea</taxon>
    </lineage>
</organism>
<sequence>MSEASDKQAAMQHYLVCGIGDCQKNGQFYCNACHRPLCEQCRDEHKKSPNTKNHEIVLYRYRKHQLPVEICQDHPTRNKDMFCRECSMPLCSKCSTMKEHKGHEFDDLEDIYADKYALWQGEFSKIQKYFLPTTQDLKTDIEEDAKQIKKIMESIRTSMKAEAGSLKTLVDEVTSENIEHTHTMEKSLLKMLKSQETTYDDYIAYLGKMSDEFQEYLSTSNQKLLFKSKTLKIQPIPETTKPVPPVFTAGQFNKNDVTKLLGRVNVPNTKPEKRKIQPMKLESTHMKSTEKKLQQIKEKSNVKQTLSLSFSVTKVREYNVPSVRNAFHVSVDKSGRLWVSDDRGYLVQTDLQGNLLQKIQTSHKIIIDFHTATQSGDQLIYTDKEKKVIYRITSDKNITAFIKTGDWKPVSVHSSHINGDILVGMVKDGGAKVTRYSKTGKEIQNILRDNKGQGLYKMPLYITENINGDICMYSDHFKAVVMVNKSGQHRFSYTGQGSEFSPYGICTDVLGHILVCDGNSDTVHLLDQDGEFLSVILSTQQGIRSACSLCVDDENNLYVGQFNNTVTVYKYLQ</sequence>
<dbReference type="InterPro" id="IPR011042">
    <property type="entry name" value="6-blade_b-propeller_TolB-like"/>
</dbReference>
<dbReference type="InterPro" id="IPR000315">
    <property type="entry name" value="Znf_B-box"/>
</dbReference>
<dbReference type="CDD" id="cd19756">
    <property type="entry name" value="Bbox2"/>
    <property type="match status" value="1"/>
</dbReference>
<evidence type="ECO:0000313" key="3">
    <source>
        <dbReference type="Proteomes" id="UP000694844"/>
    </source>
</evidence>
<dbReference type="PANTHER" id="PTHR25462:SF229">
    <property type="entry name" value="TRANSCRIPTION INTERMEDIARY FACTOR 1-BETA"/>
    <property type="match status" value="1"/>
</dbReference>
<keyword evidence="1" id="KW-0863">Zinc-finger</keyword>
<name>A0A8B8EDI1_CRAVI</name>
<feature type="domain" description="B box-type" evidence="2">
    <location>
        <begin position="66"/>
        <end position="108"/>
    </location>
</feature>
<evidence type="ECO:0000259" key="2">
    <source>
        <dbReference type="PROSITE" id="PS50119"/>
    </source>
</evidence>
<keyword evidence="1" id="KW-0862">Zinc</keyword>
<dbReference type="GeneID" id="111133539"/>
<accession>A0A8B8EDI1</accession>
<keyword evidence="1" id="KW-0479">Metal-binding</keyword>
<dbReference type="SUPFAM" id="SSF63825">
    <property type="entry name" value="YWTD domain"/>
    <property type="match status" value="1"/>
</dbReference>
<evidence type="ECO:0000313" key="4">
    <source>
        <dbReference type="RefSeq" id="XP_022337719.1"/>
    </source>
</evidence>
<dbReference type="GO" id="GO:0006513">
    <property type="term" value="P:protein monoubiquitination"/>
    <property type="evidence" value="ECO:0007669"/>
    <property type="project" value="TreeGrafter"/>
</dbReference>
<gene>
    <name evidence="4" type="primary">LOC111133539</name>
</gene>
<dbReference type="GO" id="GO:0008270">
    <property type="term" value="F:zinc ion binding"/>
    <property type="evidence" value="ECO:0007669"/>
    <property type="project" value="UniProtKB-KW"/>
</dbReference>
<dbReference type="Gene3D" id="2.120.10.30">
    <property type="entry name" value="TolB, C-terminal domain"/>
    <property type="match status" value="1"/>
</dbReference>
<dbReference type="PANTHER" id="PTHR25462">
    <property type="entry name" value="BONUS, ISOFORM C-RELATED"/>
    <property type="match status" value="1"/>
</dbReference>
<evidence type="ECO:0000256" key="1">
    <source>
        <dbReference type="PROSITE-ProRule" id="PRU00024"/>
    </source>
</evidence>
<dbReference type="KEGG" id="cvn:111133539"/>
<dbReference type="OrthoDB" id="6145340at2759"/>